<reference evidence="2 3" key="1">
    <citation type="submission" date="2023-01" db="EMBL/GenBank/DDBJ databases">
        <title>Analysis of 21 Apiospora genomes using comparative genomics revels a genus with tremendous synthesis potential of carbohydrate active enzymes and secondary metabolites.</title>
        <authorList>
            <person name="Sorensen T."/>
        </authorList>
    </citation>
    <scope>NUCLEOTIDE SEQUENCE [LARGE SCALE GENOMIC DNA]</scope>
    <source>
        <strain evidence="2 3">CBS 83171</strain>
    </source>
</reference>
<organism evidence="2 3">
    <name type="scientific">Apiospora saccharicola</name>
    <dbReference type="NCBI Taxonomy" id="335842"/>
    <lineage>
        <taxon>Eukaryota</taxon>
        <taxon>Fungi</taxon>
        <taxon>Dikarya</taxon>
        <taxon>Ascomycota</taxon>
        <taxon>Pezizomycotina</taxon>
        <taxon>Sordariomycetes</taxon>
        <taxon>Xylariomycetidae</taxon>
        <taxon>Amphisphaeriales</taxon>
        <taxon>Apiosporaceae</taxon>
        <taxon>Apiospora</taxon>
    </lineage>
</organism>
<comment type="caution">
    <text evidence="2">The sequence shown here is derived from an EMBL/GenBank/DDBJ whole genome shotgun (WGS) entry which is preliminary data.</text>
</comment>
<sequence>MRFSLLATIPAGLFSLCNALPATTTSTEGSSALSMAGSPEAFVEGSNSTLEARAATCDKAYTLKLYKSKTCRGSATRTEIQNWPLEAGATDRCVNVNSKAALKGLTFQKGVSGVMYMYPKADCPERKNGFLQTFLPYAQRVINGGYCNTFTLDDDIKSYYIKTWAGAECKPY</sequence>
<name>A0ABR1UPW1_9PEZI</name>
<evidence type="ECO:0000313" key="3">
    <source>
        <dbReference type="Proteomes" id="UP001446871"/>
    </source>
</evidence>
<dbReference type="Proteomes" id="UP001446871">
    <property type="component" value="Unassembled WGS sequence"/>
</dbReference>
<evidence type="ECO:0000313" key="2">
    <source>
        <dbReference type="EMBL" id="KAK8060962.1"/>
    </source>
</evidence>
<keyword evidence="3" id="KW-1185">Reference proteome</keyword>
<keyword evidence="1" id="KW-0732">Signal</keyword>
<evidence type="ECO:0000256" key="1">
    <source>
        <dbReference type="SAM" id="SignalP"/>
    </source>
</evidence>
<dbReference type="EMBL" id="JAQQWM010000006">
    <property type="protein sequence ID" value="KAK8060962.1"/>
    <property type="molecule type" value="Genomic_DNA"/>
</dbReference>
<feature type="signal peptide" evidence="1">
    <location>
        <begin position="1"/>
        <end position="19"/>
    </location>
</feature>
<accession>A0ABR1UPW1</accession>
<protein>
    <submittedName>
        <fullName evidence="2">Uncharacterized protein</fullName>
    </submittedName>
</protein>
<feature type="chain" id="PRO_5046892406" evidence="1">
    <location>
        <begin position="20"/>
        <end position="172"/>
    </location>
</feature>
<gene>
    <name evidence="2" type="ORF">PG996_010892</name>
</gene>
<proteinExistence type="predicted"/>